<reference evidence="1 2" key="1">
    <citation type="journal article" date="2019" name="Sci. Rep.">
        <title>Orb-weaving spider Araneus ventricosus genome elucidates the spidroin gene catalogue.</title>
        <authorList>
            <person name="Kono N."/>
            <person name="Nakamura H."/>
            <person name="Ohtoshi R."/>
            <person name="Moran D.A.P."/>
            <person name="Shinohara A."/>
            <person name="Yoshida Y."/>
            <person name="Fujiwara M."/>
            <person name="Mori M."/>
            <person name="Tomita M."/>
            <person name="Arakawa K."/>
        </authorList>
    </citation>
    <scope>NUCLEOTIDE SEQUENCE [LARGE SCALE GENOMIC DNA]</scope>
</reference>
<keyword evidence="2" id="KW-1185">Reference proteome</keyword>
<evidence type="ECO:0000313" key="2">
    <source>
        <dbReference type="Proteomes" id="UP000499080"/>
    </source>
</evidence>
<comment type="caution">
    <text evidence="1">The sequence shown here is derived from an EMBL/GenBank/DDBJ whole genome shotgun (WGS) entry which is preliminary data.</text>
</comment>
<sequence>MHLNVITDYVRPIACELPYRTVTRWAIAIRAGLHRKSRLSIPQHQIDIVSGLLSIDRLWTVRELSVEIGLSHQTVQYKLKKWRILVRSVAVIHKQFTNGILWLPDI</sequence>
<dbReference type="EMBL" id="BGPR01000031">
    <property type="protein sequence ID" value="GBL83175.1"/>
    <property type="molecule type" value="Genomic_DNA"/>
</dbReference>
<accession>A0A4Y2AVG5</accession>
<organism evidence="1 2">
    <name type="scientific">Araneus ventricosus</name>
    <name type="common">Orbweaver spider</name>
    <name type="synonym">Epeira ventricosa</name>
    <dbReference type="NCBI Taxonomy" id="182803"/>
    <lineage>
        <taxon>Eukaryota</taxon>
        <taxon>Metazoa</taxon>
        <taxon>Ecdysozoa</taxon>
        <taxon>Arthropoda</taxon>
        <taxon>Chelicerata</taxon>
        <taxon>Arachnida</taxon>
        <taxon>Araneae</taxon>
        <taxon>Araneomorphae</taxon>
        <taxon>Entelegynae</taxon>
        <taxon>Araneoidea</taxon>
        <taxon>Araneidae</taxon>
        <taxon>Araneus</taxon>
    </lineage>
</organism>
<evidence type="ECO:0000313" key="1">
    <source>
        <dbReference type="EMBL" id="GBL83175.1"/>
    </source>
</evidence>
<gene>
    <name evidence="1" type="ORF">AVEN_165380_1</name>
</gene>
<dbReference type="AlphaFoldDB" id="A0A4Y2AVG5"/>
<dbReference type="OrthoDB" id="6432475at2759"/>
<name>A0A4Y2AVG5_ARAVE</name>
<dbReference type="Proteomes" id="UP000499080">
    <property type="component" value="Unassembled WGS sequence"/>
</dbReference>
<proteinExistence type="predicted"/>
<protein>
    <submittedName>
        <fullName evidence="1">Uncharacterized protein</fullName>
    </submittedName>
</protein>